<feature type="compositionally biased region" description="Low complexity" evidence="1">
    <location>
        <begin position="281"/>
        <end position="291"/>
    </location>
</feature>
<sequence length="347" mass="38733">MCLNNRQTFAAMPDFFRSRQRDVLRGMSRATSLALLTWNFNIDRYIDPLIPPPPWPYLPYPVARLFGYRKAKPVDTGNLMPIFWAFIGIFCAILILEAVVKRVPSFESHRVPIIVSSFGAAAVLEFYSIESPLAQPRNAIFGQLISATAGIAVAKLFLLSDRFDDVQWVAGALACASATALMALTKTVHPPAGATALLAVVDRDLLDIGWLLIPLVLLSCALMLGVALALNNIERQFPMYWWTPEDLKQARPVFLRRTSSQATEDAETDSEETANDENENDNNVTDENSVTQDDDSTDVEANQPVTRAVAYARVNEMIIKHGQVIVPEHMFITQEEELLLESMSYRI</sequence>
<comment type="caution">
    <text evidence="4">The sequence shown here is derived from an EMBL/GenBank/DDBJ whole genome shotgun (WGS) entry which is preliminary data.</text>
</comment>
<feature type="transmembrane region" description="Helical" evidence="2">
    <location>
        <begin position="140"/>
        <end position="159"/>
    </location>
</feature>
<feature type="domain" description="HPP transmembrane region" evidence="3">
    <location>
        <begin position="77"/>
        <end position="238"/>
    </location>
</feature>
<keyword evidence="2" id="KW-0472">Membrane</keyword>
<keyword evidence="2" id="KW-0812">Transmembrane</keyword>
<evidence type="ECO:0000313" key="5">
    <source>
        <dbReference type="Proteomes" id="UP000717696"/>
    </source>
</evidence>
<dbReference type="PANTHER" id="PTHR33741:SF5">
    <property type="entry name" value="TRANSMEMBRANE PROTEIN DDB_G0269096-RELATED"/>
    <property type="match status" value="1"/>
</dbReference>
<dbReference type="EMBL" id="JAGMUU010000039">
    <property type="protein sequence ID" value="KAH7115357.1"/>
    <property type="molecule type" value="Genomic_DNA"/>
</dbReference>
<reference evidence="4" key="1">
    <citation type="journal article" date="2021" name="Nat. Commun.">
        <title>Genetic determinants of endophytism in the Arabidopsis root mycobiome.</title>
        <authorList>
            <person name="Mesny F."/>
            <person name="Miyauchi S."/>
            <person name="Thiergart T."/>
            <person name="Pickel B."/>
            <person name="Atanasova L."/>
            <person name="Karlsson M."/>
            <person name="Huettel B."/>
            <person name="Barry K.W."/>
            <person name="Haridas S."/>
            <person name="Chen C."/>
            <person name="Bauer D."/>
            <person name="Andreopoulos W."/>
            <person name="Pangilinan J."/>
            <person name="LaButti K."/>
            <person name="Riley R."/>
            <person name="Lipzen A."/>
            <person name="Clum A."/>
            <person name="Drula E."/>
            <person name="Henrissat B."/>
            <person name="Kohler A."/>
            <person name="Grigoriev I.V."/>
            <person name="Martin F.M."/>
            <person name="Hacquard S."/>
        </authorList>
    </citation>
    <scope>NUCLEOTIDE SEQUENCE</scope>
    <source>
        <strain evidence="4">MPI-CAGE-AT-0021</strain>
    </source>
</reference>
<feature type="transmembrane region" description="Helical" evidence="2">
    <location>
        <begin position="82"/>
        <end position="99"/>
    </location>
</feature>
<dbReference type="OrthoDB" id="2016548at2759"/>
<gene>
    <name evidence="4" type="ORF">B0J13DRAFT_654075</name>
</gene>
<evidence type="ECO:0000256" key="1">
    <source>
        <dbReference type="SAM" id="MobiDB-lite"/>
    </source>
</evidence>
<feature type="transmembrane region" description="Helical" evidence="2">
    <location>
        <begin position="166"/>
        <end position="188"/>
    </location>
</feature>
<feature type="transmembrane region" description="Helical" evidence="2">
    <location>
        <begin position="208"/>
        <end position="230"/>
    </location>
</feature>
<proteinExistence type="predicted"/>
<dbReference type="InterPro" id="IPR007065">
    <property type="entry name" value="HPP"/>
</dbReference>
<accession>A0A9P9DAC7</accession>
<organism evidence="4 5">
    <name type="scientific">Dactylonectria estremocensis</name>
    <dbReference type="NCBI Taxonomy" id="1079267"/>
    <lineage>
        <taxon>Eukaryota</taxon>
        <taxon>Fungi</taxon>
        <taxon>Dikarya</taxon>
        <taxon>Ascomycota</taxon>
        <taxon>Pezizomycotina</taxon>
        <taxon>Sordariomycetes</taxon>
        <taxon>Hypocreomycetidae</taxon>
        <taxon>Hypocreales</taxon>
        <taxon>Nectriaceae</taxon>
        <taxon>Dactylonectria</taxon>
    </lineage>
</organism>
<feature type="compositionally biased region" description="Acidic residues" evidence="1">
    <location>
        <begin position="264"/>
        <end position="280"/>
    </location>
</feature>
<keyword evidence="2" id="KW-1133">Transmembrane helix</keyword>
<keyword evidence="5" id="KW-1185">Reference proteome</keyword>
<evidence type="ECO:0000256" key="2">
    <source>
        <dbReference type="SAM" id="Phobius"/>
    </source>
</evidence>
<feature type="region of interest" description="Disordered" evidence="1">
    <location>
        <begin position="258"/>
        <end position="303"/>
    </location>
</feature>
<dbReference type="Proteomes" id="UP000717696">
    <property type="component" value="Unassembled WGS sequence"/>
</dbReference>
<dbReference type="PANTHER" id="PTHR33741">
    <property type="entry name" value="TRANSMEMBRANE PROTEIN DDB_G0269096-RELATED"/>
    <property type="match status" value="1"/>
</dbReference>
<dbReference type="Pfam" id="PF04982">
    <property type="entry name" value="TM_HPP"/>
    <property type="match status" value="1"/>
</dbReference>
<name>A0A9P9DAC7_9HYPO</name>
<evidence type="ECO:0000259" key="3">
    <source>
        <dbReference type="Pfam" id="PF04982"/>
    </source>
</evidence>
<dbReference type="AlphaFoldDB" id="A0A9P9DAC7"/>
<dbReference type="InterPro" id="IPR058581">
    <property type="entry name" value="TM_HPP"/>
</dbReference>
<protein>
    <submittedName>
        <fullName evidence="4">HPP family protein</fullName>
    </submittedName>
</protein>
<evidence type="ECO:0000313" key="4">
    <source>
        <dbReference type="EMBL" id="KAH7115357.1"/>
    </source>
</evidence>